<feature type="domain" description="C2" evidence="12">
    <location>
        <begin position="498"/>
        <end position="624"/>
    </location>
</feature>
<dbReference type="Pfam" id="PF09725">
    <property type="entry name" value="Fra10Ac1"/>
    <property type="match status" value="1"/>
</dbReference>
<evidence type="ECO:0000256" key="5">
    <source>
        <dbReference type="ARBA" id="ARBA00022692"/>
    </source>
</evidence>
<dbReference type="CDD" id="cd04011">
    <property type="entry name" value="C2B_Ferlin"/>
    <property type="match status" value="1"/>
</dbReference>
<dbReference type="Gene3D" id="2.40.128.20">
    <property type="match status" value="1"/>
</dbReference>
<feature type="compositionally biased region" description="Acidic residues" evidence="11">
    <location>
        <begin position="21"/>
        <end position="31"/>
    </location>
</feature>
<dbReference type="GO" id="GO:0006282">
    <property type="term" value="P:regulation of DNA repair"/>
    <property type="evidence" value="ECO:0007669"/>
    <property type="project" value="InterPro"/>
</dbReference>
<dbReference type="InterPro" id="IPR006614">
    <property type="entry name" value="Peroxin/Ferlin"/>
</dbReference>
<dbReference type="InterPro" id="IPR037724">
    <property type="entry name" value="C2E_Ferlin"/>
</dbReference>
<feature type="compositionally biased region" description="Basic and acidic residues" evidence="11">
    <location>
        <begin position="262"/>
        <end position="278"/>
    </location>
</feature>
<feature type="region of interest" description="Disordered" evidence="11">
    <location>
        <begin position="14"/>
        <end position="38"/>
    </location>
</feature>
<feature type="compositionally biased region" description="Basic and acidic residues" evidence="11">
    <location>
        <begin position="2456"/>
        <end position="2467"/>
    </location>
</feature>
<dbReference type="FunFam" id="2.60.40.150:FF:000033">
    <property type="entry name" value="dysferlin isoform X2"/>
    <property type="match status" value="1"/>
</dbReference>
<protein>
    <submittedName>
        <fullName evidence="13">Myoferlin</fullName>
    </submittedName>
</protein>
<feature type="compositionally biased region" description="Basic residues" evidence="11">
    <location>
        <begin position="505"/>
        <end position="516"/>
    </location>
</feature>
<keyword evidence="10" id="KW-0968">Cytoplasmic vesicle</keyword>
<dbReference type="InterPro" id="IPR037723">
    <property type="entry name" value="C2D_Ferlin"/>
</dbReference>
<dbReference type="GO" id="GO:0005615">
    <property type="term" value="C:extracellular space"/>
    <property type="evidence" value="ECO:0007669"/>
    <property type="project" value="UniProtKB-ARBA"/>
</dbReference>
<dbReference type="GO" id="GO:0061025">
    <property type="term" value="P:membrane fusion"/>
    <property type="evidence" value="ECO:0007669"/>
    <property type="project" value="TreeGrafter"/>
</dbReference>
<feature type="compositionally biased region" description="Basic residues" evidence="11">
    <location>
        <begin position="1322"/>
        <end position="1332"/>
    </location>
</feature>
<dbReference type="InterPro" id="IPR037725">
    <property type="entry name" value="C2F_Ferlin"/>
</dbReference>
<evidence type="ECO:0000256" key="4">
    <source>
        <dbReference type="ARBA" id="ARBA00022475"/>
    </source>
</evidence>
<reference evidence="13 14" key="1">
    <citation type="submission" date="2019-01" db="EMBL/GenBank/DDBJ databases">
        <title>Draft Genome and Complete Hox-Cluster Characterization of the Sterlet Sturgeon (Acipenser ruthenus).</title>
        <authorList>
            <person name="Wei Q."/>
        </authorList>
    </citation>
    <scope>NUCLEOTIDE SEQUENCE [LARGE SCALE GENOMIC DNA]</scope>
    <source>
        <strain evidence="13">WHYD16114868_AA</strain>
        <tissue evidence="13">Blood</tissue>
    </source>
</reference>
<evidence type="ECO:0000256" key="1">
    <source>
        <dbReference type="ARBA" id="ARBA00004401"/>
    </source>
</evidence>
<dbReference type="SUPFAM" id="SSF50814">
    <property type="entry name" value="Lipocalins"/>
    <property type="match status" value="1"/>
</dbReference>
<dbReference type="FunFam" id="2.60.40.150:FF:000026">
    <property type="entry name" value="dysferlin isoform X2"/>
    <property type="match status" value="1"/>
</dbReference>
<keyword evidence="5" id="KW-0812">Transmembrane</keyword>
<evidence type="ECO:0000256" key="8">
    <source>
        <dbReference type="ARBA" id="ARBA00022989"/>
    </source>
</evidence>
<feature type="region of interest" description="Disordered" evidence="11">
    <location>
        <begin position="2344"/>
        <end position="2375"/>
    </location>
</feature>
<dbReference type="InterPro" id="IPR037721">
    <property type="entry name" value="Ferlin"/>
</dbReference>
<dbReference type="EMBL" id="SCEB01214501">
    <property type="protein sequence ID" value="RXM34982.1"/>
    <property type="molecule type" value="Genomic_DNA"/>
</dbReference>
<dbReference type="GO" id="GO:0005501">
    <property type="term" value="F:retinoid binding"/>
    <property type="evidence" value="ECO:0007669"/>
    <property type="project" value="InterPro"/>
</dbReference>
<dbReference type="PROSITE" id="PS50004">
    <property type="entry name" value="C2"/>
    <property type="match status" value="7"/>
</dbReference>
<feature type="compositionally biased region" description="Basic residues" evidence="11">
    <location>
        <begin position="245"/>
        <end position="261"/>
    </location>
</feature>
<dbReference type="SMART" id="SM01202">
    <property type="entry name" value="FerI"/>
    <property type="match status" value="1"/>
</dbReference>
<dbReference type="GO" id="GO:0004649">
    <property type="term" value="F:poly(ADP-ribose) glycohydrolase activity"/>
    <property type="evidence" value="ECO:0007669"/>
    <property type="project" value="InterPro"/>
</dbReference>
<dbReference type="GO" id="GO:0034632">
    <property type="term" value="F:retinol transmembrane transporter activity"/>
    <property type="evidence" value="ECO:0007669"/>
    <property type="project" value="InterPro"/>
</dbReference>
<feature type="region of interest" description="Disordered" evidence="11">
    <location>
        <begin position="2397"/>
        <end position="2481"/>
    </location>
</feature>
<dbReference type="Pfam" id="PF08151">
    <property type="entry name" value="FerI"/>
    <property type="match status" value="1"/>
</dbReference>
<dbReference type="InterPro" id="IPR046372">
    <property type="entry name" value="PARG_cat_C"/>
</dbReference>
<organism evidence="13 14">
    <name type="scientific">Acipenser ruthenus</name>
    <name type="common">Sterlet sturgeon</name>
    <dbReference type="NCBI Taxonomy" id="7906"/>
    <lineage>
        <taxon>Eukaryota</taxon>
        <taxon>Metazoa</taxon>
        <taxon>Chordata</taxon>
        <taxon>Craniata</taxon>
        <taxon>Vertebrata</taxon>
        <taxon>Euteleostomi</taxon>
        <taxon>Actinopterygii</taxon>
        <taxon>Chondrostei</taxon>
        <taxon>Acipenseriformes</taxon>
        <taxon>Acipenseridae</taxon>
        <taxon>Acipenser</taxon>
    </lineage>
</organism>
<keyword evidence="6" id="KW-0677">Repeat</keyword>
<keyword evidence="8" id="KW-1133">Transmembrane helix</keyword>
<feature type="region of interest" description="Disordered" evidence="11">
    <location>
        <begin position="450"/>
        <end position="517"/>
    </location>
</feature>
<dbReference type="Gene3D" id="2.60.40.150">
    <property type="entry name" value="C2 domain"/>
    <property type="match status" value="6"/>
</dbReference>
<comment type="similarity">
    <text evidence="3">Belongs to the ferlin family.</text>
</comment>
<feature type="compositionally biased region" description="Basic and acidic residues" evidence="11">
    <location>
        <begin position="2153"/>
        <end position="2168"/>
    </location>
</feature>
<dbReference type="InterPro" id="IPR035892">
    <property type="entry name" value="C2_domain_sf"/>
</dbReference>
<evidence type="ECO:0000256" key="9">
    <source>
        <dbReference type="ARBA" id="ARBA00023136"/>
    </source>
</evidence>
<evidence type="ECO:0000256" key="3">
    <source>
        <dbReference type="ARBA" id="ARBA00007561"/>
    </source>
</evidence>
<dbReference type="SMART" id="SM00694">
    <property type="entry name" value="DysFC"/>
    <property type="match status" value="2"/>
</dbReference>
<dbReference type="InterPro" id="IPR037720">
    <property type="entry name" value="C2B_Ferlin"/>
</dbReference>
<dbReference type="PANTHER" id="PTHR12546">
    <property type="entry name" value="FER-1-LIKE"/>
    <property type="match status" value="1"/>
</dbReference>
<feature type="domain" description="C2" evidence="12">
    <location>
        <begin position="310"/>
        <end position="422"/>
    </location>
</feature>
<evidence type="ECO:0000256" key="6">
    <source>
        <dbReference type="ARBA" id="ARBA00022737"/>
    </source>
</evidence>
<dbReference type="PANTHER" id="PTHR12546:SF55">
    <property type="entry name" value="MYOFERLIN"/>
    <property type="match status" value="1"/>
</dbReference>
<evidence type="ECO:0000256" key="2">
    <source>
        <dbReference type="ARBA" id="ARBA00004483"/>
    </source>
</evidence>
<dbReference type="CDD" id="cd08374">
    <property type="entry name" value="C2F_Ferlin"/>
    <property type="match status" value="1"/>
</dbReference>
<dbReference type="CDD" id="cd04018">
    <property type="entry name" value="C2C_Ferlin"/>
    <property type="match status" value="1"/>
</dbReference>
<dbReference type="GO" id="GO:0005886">
    <property type="term" value="C:plasma membrane"/>
    <property type="evidence" value="ECO:0007669"/>
    <property type="project" value="UniProtKB-SubCell"/>
</dbReference>
<dbReference type="FunFam" id="2.60.40.150:FF:000021">
    <property type="entry name" value="dysferlin isoform X2"/>
    <property type="match status" value="1"/>
</dbReference>
<dbReference type="SUPFAM" id="SSF49562">
    <property type="entry name" value="C2 domain (Calcium/lipid-binding domain, CaLB)"/>
    <property type="match status" value="7"/>
</dbReference>
<sequence>MDKNRSLNLVKVHGVGGYDSDFSDDEIQEETSDQKKKRIRKDDPLLQKTFQKGKHVKLVHKHLAAQEWDSSLQYDRHKKFVSDYILFYGGKEEDFKRSTEKDKTDVDVIKENHRFLWREEDEDDMTWEKNLAKKYYDKLFKEYCIADLSRYKENKFGFRWQVEKEVVSGKGQFFCGNKNCDTKDGLKSWEVNFGYVEQGEKRNALVKLRLCPECSFKLNFHHRRKEVKPKKRQRTEEGEDEPLSKKSKSSVTKKHRSKGKRKAESHSPKSSEDSDASDRVDNHWVIDTDYDNYAIHYSCREQNWDGTCLDSYSFIFSRDPNGLTPESQRIVRKKQDELCLVGKYRRVAQDDEKKKTKSINSNLNPVWNEVLEFDLKGLPLDSSSFITVTVKDFETIGKDKFIGSTKIFLKDLASGQVKTLPSKNLPLLNEKSQPIGGTIDLVIAYEPPASAALPNPNDPTANSQDAGDTAGGGDEGDEEHVDGGGGGGVPESPSAGQPGNQLQKRLGRNKKNRRILANKPQDFQIRIRIIEGRQLPGNNIRPVVKVNVCGQTHRTRIRRGNNPFFDEIFFYNVNMLPSDLFDENISIRVYDSYSLRADSLMGEFKLDVGYVYDEPGHTVMRKWLLLNDPDDSSSGAKGYLKVSMFIVGTGDEPPVENRDKSGDQDDVESNLLLPAGVSLRWITFMLKLYRAEDIPQMDDAFVQSVKEMFGAESNRKNLVDPFVEVCFAGKKICSKIIEKTANPDWNQVINLQIKFPSMCDRIRLTVFDWDRLTKNDAVGTTYLNLSKIASSGGELEAANTESDVGFLPAFGPCYVNLYGSPREFTGFPDPYEDLNYGKGEGVAYRGRVLVELTTKLDGKADKKIDDIPNDDILVVEKYQRRRKYSMCAVFHTANMLQDVGEPIQFEVSIGNYGNIFDATCKPLASTTQFSCAVFDGNFYYYLPWSNIKPVVILTSYWEDISHRMDAVNIIQNMTDRLQSHICSLKTALLAKVSDTHLAEIWLKLVNQVIEDLDSNPVPELEGKANLTSLDIQIRKMRVNALKFIKDSAVRMREEATDVKTTLTEIENWLERMTGMPDVIIWMLRGEKRVAYARIPAHQIMFSTTSEQACGKYCGKTQTIFMQYPMDKTKGVKLPVQLRVNMWFGLSAHENKFNSYAEGTFSVFTEMYENQALVFGKWGTTGLVGRHKTSDVTGKIKLKRESFMPPKGWEWEEDWFVDPERSLLTEADAGHTEFTDEVFQNETRYPGGEWKPAEEPYTDVNGEKAQSPSQIECPHGWKWEEAWSFDINRAVDENGWEYGITIPPDSKPKSWVPAEKMYHIHRRKRMVRPRKKESKASTPSEKMAAPLGDPEGWEYSSLIGWKFHRKQQTTDTFRRRRWRKKMAPSDRLGASAIFKLEGALGTDTSDADEKDKSSATSMFGANTPTVSCNFDRPFVYHLRVYIYQARNLLALDKDSFSDPYAHVSFLHLSKTTETIPATLNPTWDQTLIFNTVEIYGDPQAVAQNPPNVVFELFDKDQVGKDEPLGRSLCPPLVKLNPETGVSPRLLWYPIIYGDKKSGDLLVAAELIMKDKPDGSNLPIVPPKRGAKLYMVPQGIRPVVQLTGIEILTWGLRNMKNFQLAAVSSPSLIVEFGGETVQSAVIKNIRKNPNFPGSVLFFKVLLPKEEMYTPPIVIKVIDHRPFGRKPIVGQCTIDSLEMFRCDPYTTRAEVAMSSKVALMAAPRDVAIDMEDRRPLLEAQRDFGLKDAVTEKETVDWWSKFYASLGEHEKCGPYLQKGYDTLKIFQCELENVPEYKGLTDFCDTFKLYRGRSGEDDEDPSVVGEFKGLFKIYPLSDDPGVPAPPRQFRELPDSGPQECIVRIYIIRAIDLQPKDNNGLCDPYIKIALGKKVVEDRDHYIPNTVNPVFGRMFELTCFIPQEKDLKISVYDYDLMSRDEKVGETVIDLENRLLSRFGSYCGIPQTYCTFFLRVIIWNTADVILDETSITGEDMSDIYVKGWMPGMEENKQKTDVHFRSLDGDGNFNWRFVYPFEYLPAEQLCLVSRKEHFWSLDKSEFRTPAKLIVQIWDNDKFSLDDYLGTLELDLNKLTPPAKTPQKCHLDMIIDTKGPVSHKSSQDTTSLFTQKSVRGWWPCMSEVDGKRTLTGKVEMTLEIVTEKEAEERPAGKGRDEPNMNPKLDPPKNMTSNKELEIGDSTKKTLMLGTSFGKENIQQRDPIRESNLGLSKNEDLEIKGIDKSVELETMDFSASTKVEVSVTNPHGLDSSNRRTKADNQINLTCEKRPKKPCNLDTWLVKPTKEMAGGNLNIDSASGQGGQAVSKSLQIDEEDVEMMSPESLPSHPVLCEDSLSQAEKQGSHPRADEESPAVEHEISSKQISDPKLVASTKADAVEEFTVTKDSILAEGKGESREDRKTAVNSNKPEKTGSPPGLSSTSKSSGKRASKITEFFQQKQAENPPTSEKAHCEFKDRKPSRTPPNRGPTPGAKWLGTPIDELRRMPMCGTPLPHLKATPCHLVMIRTDLLREGEVPVPYPTKYKDMWNDAYVKMPCSDRNLFTVENEVLDCDEVEHLFGSILPKMVHLALGLPKLCTQPIPLLKMQKNCSITLSQEQIASLLANAFFCTFPHRNSRKSEYSNYPDINFHRLFEGSSPSKIEKLKTLLCYFRRVTEKSSSKNQLTRLHITCEGTIEDQGYGMLQVDFANRFVGGGVTGLGLVQEEIRFLINPELIVSRLFTEALEQNESLIITGVERFSNYSGYAGSYRWSGNHHDDTARDEWQRICTEVVAIDAVKYRRFLEQFIPEKIRRELNKAFCGFARPGVDSRNLSAVATGNWGCGAFGGDTRLKALLQMMAAAEAGRDVAYFTFGDRELMRDVHEMHTFLTQRHITVGDIYILLVQYYSNVCRNCVTARPGQNLYSFIYDKEFYSTDSEEDTAKPTGSKDN</sequence>
<proteinExistence type="inferred from homology"/>
<dbReference type="Pfam" id="PF08150">
    <property type="entry name" value="FerB"/>
    <property type="match status" value="1"/>
</dbReference>
<dbReference type="InterPro" id="IPR037722">
    <property type="entry name" value="C2C_Ferlin"/>
</dbReference>
<feature type="domain" description="C2" evidence="12">
    <location>
        <begin position="1419"/>
        <end position="1547"/>
    </location>
</feature>
<evidence type="ECO:0000256" key="10">
    <source>
        <dbReference type="ARBA" id="ARBA00023329"/>
    </source>
</evidence>
<dbReference type="Proteomes" id="UP000289886">
    <property type="component" value="Unassembled WGS sequence"/>
</dbReference>
<dbReference type="InterPro" id="IPR012560">
    <property type="entry name" value="Ferlin_A-domain"/>
</dbReference>
<feature type="domain" description="C2" evidence="12">
    <location>
        <begin position="1838"/>
        <end position="1956"/>
    </location>
</feature>
<dbReference type="GO" id="GO:0007009">
    <property type="term" value="P:plasma membrane organization"/>
    <property type="evidence" value="ECO:0007669"/>
    <property type="project" value="TreeGrafter"/>
</dbReference>
<dbReference type="SMART" id="SM01200">
    <property type="entry name" value="FerA"/>
    <property type="match status" value="1"/>
</dbReference>
<dbReference type="CDD" id="cd04037">
    <property type="entry name" value="C2E_Ferlin"/>
    <property type="match status" value="1"/>
</dbReference>
<dbReference type="Pfam" id="PF08165">
    <property type="entry name" value="FerA"/>
    <property type="match status" value="1"/>
</dbReference>
<keyword evidence="7" id="KW-0735">Signal-anchor</keyword>
<dbReference type="FunFam" id="2.60.40.150:FF:000034">
    <property type="entry name" value="otoferlin isoform X2"/>
    <property type="match status" value="1"/>
</dbReference>
<dbReference type="Pfam" id="PF00168">
    <property type="entry name" value="C2"/>
    <property type="match status" value="7"/>
</dbReference>
<dbReference type="InterPro" id="IPR012561">
    <property type="entry name" value="Ferlin_B-domain"/>
</dbReference>
<dbReference type="Pfam" id="PF00061">
    <property type="entry name" value="Lipocalin"/>
    <property type="match status" value="1"/>
</dbReference>
<feature type="domain" description="C2" evidence="12">
    <location>
        <begin position="1958"/>
        <end position="2096"/>
    </location>
</feature>
<feature type="region of interest" description="Disordered" evidence="11">
    <location>
        <begin position="2153"/>
        <end position="2184"/>
    </location>
</feature>
<dbReference type="InterPro" id="IPR012968">
    <property type="entry name" value="FerIin_dom"/>
</dbReference>
<comment type="subcellular location">
    <subcellularLocation>
        <location evidence="1">Cell membrane</location>
        <topology evidence="1">Single-pass type II membrane protein</topology>
    </subcellularLocation>
    <subcellularLocation>
        <location evidence="2">Cytoplasmic vesicle membrane</location>
        <topology evidence="2">Single-pass type II membrane protein</topology>
    </subcellularLocation>
</comment>
<dbReference type="SMART" id="SM01201">
    <property type="entry name" value="FerB"/>
    <property type="match status" value="1"/>
</dbReference>
<keyword evidence="14" id="KW-1185">Reference proteome</keyword>
<evidence type="ECO:0000256" key="11">
    <source>
        <dbReference type="SAM" id="MobiDB-lite"/>
    </source>
</evidence>
<evidence type="ECO:0000256" key="7">
    <source>
        <dbReference type="ARBA" id="ARBA00022968"/>
    </source>
</evidence>
<gene>
    <name evidence="13" type="ORF">EOD39_4396</name>
</gene>
<dbReference type="SMR" id="A0A444UIF5"/>
<dbReference type="InterPro" id="IPR000008">
    <property type="entry name" value="C2_dom"/>
</dbReference>
<dbReference type="PRINTS" id="PR01174">
    <property type="entry name" value="RETINOLBNDNG"/>
</dbReference>
<feature type="region of interest" description="Disordered" evidence="11">
    <location>
        <begin position="225"/>
        <end position="278"/>
    </location>
</feature>
<keyword evidence="9" id="KW-0472">Membrane</keyword>
<dbReference type="InterPro" id="IPR012674">
    <property type="entry name" value="Calycin"/>
</dbReference>
<feature type="compositionally biased region" description="Low complexity" evidence="11">
    <location>
        <begin position="2420"/>
        <end position="2432"/>
    </location>
</feature>
<dbReference type="SMART" id="SM00239">
    <property type="entry name" value="C2"/>
    <property type="match status" value="7"/>
</dbReference>
<feature type="domain" description="C2" evidence="12">
    <location>
        <begin position="1583"/>
        <end position="1706"/>
    </location>
</feature>
<dbReference type="SMART" id="SM00693">
    <property type="entry name" value="DysFN"/>
    <property type="match status" value="2"/>
</dbReference>
<dbReference type="GO" id="GO:0030659">
    <property type="term" value="C:cytoplasmic vesicle membrane"/>
    <property type="evidence" value="ECO:0007669"/>
    <property type="project" value="UniProtKB-SubCell"/>
</dbReference>
<accession>A0A444UIF5</accession>
<dbReference type="InterPro" id="IPR000566">
    <property type="entry name" value="Lipocln_cytosolic_FA-bd_dom"/>
</dbReference>
<evidence type="ECO:0000313" key="13">
    <source>
        <dbReference type="EMBL" id="RXM34982.1"/>
    </source>
</evidence>
<feature type="compositionally biased region" description="Basic and acidic residues" evidence="11">
    <location>
        <begin position="2350"/>
        <end position="2368"/>
    </location>
</feature>
<name>A0A444UIF5_ACIRT</name>
<evidence type="ECO:0000259" key="12">
    <source>
        <dbReference type="PROSITE" id="PS50004"/>
    </source>
</evidence>
<dbReference type="CDD" id="cd04017">
    <property type="entry name" value="C2D_Ferlin"/>
    <property type="match status" value="1"/>
</dbReference>
<dbReference type="InterPro" id="IPR019129">
    <property type="entry name" value="Folate-sensitive_fs_Fra10Ac1"/>
</dbReference>
<comment type="caution">
    <text evidence="13">The sequence shown here is derived from an EMBL/GenBank/DDBJ whole genome shotgun (WGS) entry which is preliminary data.</text>
</comment>
<feature type="compositionally biased region" description="Basic and acidic residues" evidence="11">
    <location>
        <begin position="2400"/>
        <end position="2410"/>
    </location>
</feature>
<feature type="domain" description="C2" evidence="12">
    <location>
        <begin position="663"/>
        <end position="799"/>
    </location>
</feature>
<dbReference type="Pfam" id="PF05028">
    <property type="entry name" value="PARG_cat_C"/>
    <property type="match status" value="1"/>
</dbReference>
<dbReference type="InterPro" id="IPR002449">
    <property type="entry name" value="Retinol-bd/Purpurin"/>
</dbReference>
<feature type="compositionally biased region" description="Polar residues" evidence="11">
    <location>
        <begin position="2443"/>
        <end position="2454"/>
    </location>
</feature>
<feature type="region of interest" description="Disordered" evidence="11">
    <location>
        <begin position="1322"/>
        <end position="1346"/>
    </location>
</feature>
<keyword evidence="4" id="KW-1003">Cell membrane</keyword>
<evidence type="ECO:0000313" key="14">
    <source>
        <dbReference type="Proteomes" id="UP000289886"/>
    </source>
</evidence>